<organism evidence="7 8">
    <name type="scientific">Candidatus Nomurabacteria bacterium RIFCSPLOWO2_01_FULL_42_17</name>
    <dbReference type="NCBI Taxonomy" id="1801780"/>
    <lineage>
        <taxon>Bacteria</taxon>
        <taxon>Candidatus Nomuraibacteriota</taxon>
    </lineage>
</organism>
<evidence type="ECO:0000256" key="1">
    <source>
        <dbReference type="ARBA" id="ARBA00022670"/>
    </source>
</evidence>
<dbReference type="Pfam" id="PF00413">
    <property type="entry name" value="Peptidase_M10"/>
    <property type="match status" value="1"/>
</dbReference>
<dbReference type="GO" id="GO:0031012">
    <property type="term" value="C:extracellular matrix"/>
    <property type="evidence" value="ECO:0007669"/>
    <property type="project" value="InterPro"/>
</dbReference>
<dbReference type="Gene3D" id="3.40.390.10">
    <property type="entry name" value="Collagenase (Catalytic Domain)"/>
    <property type="match status" value="1"/>
</dbReference>
<feature type="coiled-coil region" evidence="5">
    <location>
        <begin position="134"/>
        <end position="210"/>
    </location>
</feature>
<evidence type="ECO:0000313" key="7">
    <source>
        <dbReference type="EMBL" id="OGI95674.1"/>
    </source>
</evidence>
<accession>A0A1F6XNG6</accession>
<feature type="domain" description="Peptidase M10 metallopeptidase" evidence="6">
    <location>
        <begin position="171"/>
        <end position="318"/>
    </location>
</feature>
<keyword evidence="3" id="KW-0378">Hydrolase</keyword>
<dbReference type="EMBL" id="MFVE01000003">
    <property type="protein sequence ID" value="OGI95674.1"/>
    <property type="molecule type" value="Genomic_DNA"/>
</dbReference>
<evidence type="ECO:0000256" key="2">
    <source>
        <dbReference type="ARBA" id="ARBA00022723"/>
    </source>
</evidence>
<dbReference type="STRING" id="1801780.A2917_00595"/>
<evidence type="ECO:0000256" key="3">
    <source>
        <dbReference type="ARBA" id="ARBA00022801"/>
    </source>
</evidence>
<sequence>MKKILKIFILLIILGAVAYHFRFTLNTLFLRFLDNARSFIFNPAPCDEPIPYTLGTFDTQFGISKTYFLSALAEAEAIWEKPQGDYLGKELFSYQSASSAPDTLKINLIYDFRQQATSKLASIGIVVAENRASYDALKIKFTELKARLAIAQRDYDSRVQSFNERVKAYEKEVKYWNDRGGAGEKEYDQLQAEKAEIDAQFSQLQAQEKQINEMVSEINAMVVVLNRLASALNISVDQYNTIGAARGESFEEGVYSSDGRTREIDIYEFSSRTKLVRVLAHELGHALDLEHVEDPKAIMYRLNQGNSETLTKADLDALKMKCGVE</sequence>
<evidence type="ECO:0000256" key="4">
    <source>
        <dbReference type="ARBA" id="ARBA00022833"/>
    </source>
</evidence>
<keyword evidence="5" id="KW-0175">Coiled coil</keyword>
<evidence type="ECO:0000259" key="6">
    <source>
        <dbReference type="Pfam" id="PF00413"/>
    </source>
</evidence>
<dbReference type="SUPFAM" id="SSF55486">
    <property type="entry name" value="Metalloproteases ('zincins'), catalytic domain"/>
    <property type="match status" value="1"/>
</dbReference>
<dbReference type="GO" id="GO:0004222">
    <property type="term" value="F:metalloendopeptidase activity"/>
    <property type="evidence" value="ECO:0007669"/>
    <property type="project" value="InterPro"/>
</dbReference>
<dbReference type="InterPro" id="IPR001818">
    <property type="entry name" value="Pept_M10_metallopeptidase"/>
</dbReference>
<protein>
    <recommendedName>
        <fullName evidence="6">Peptidase M10 metallopeptidase domain-containing protein</fullName>
    </recommendedName>
</protein>
<comment type="caution">
    <text evidence="7">The sequence shown here is derived from an EMBL/GenBank/DDBJ whole genome shotgun (WGS) entry which is preliminary data.</text>
</comment>
<keyword evidence="4" id="KW-0862">Zinc</keyword>
<dbReference type="GO" id="GO:0008270">
    <property type="term" value="F:zinc ion binding"/>
    <property type="evidence" value="ECO:0007669"/>
    <property type="project" value="InterPro"/>
</dbReference>
<evidence type="ECO:0000256" key="5">
    <source>
        <dbReference type="SAM" id="Coils"/>
    </source>
</evidence>
<dbReference type="AlphaFoldDB" id="A0A1F6XNG6"/>
<evidence type="ECO:0000313" key="8">
    <source>
        <dbReference type="Proteomes" id="UP000178104"/>
    </source>
</evidence>
<keyword evidence="1" id="KW-0645">Protease</keyword>
<gene>
    <name evidence="7" type="ORF">A2917_00595</name>
</gene>
<dbReference type="Proteomes" id="UP000178104">
    <property type="component" value="Unassembled WGS sequence"/>
</dbReference>
<keyword evidence="2" id="KW-0479">Metal-binding</keyword>
<name>A0A1F6XNG6_9BACT</name>
<dbReference type="InterPro" id="IPR024079">
    <property type="entry name" value="MetalloPept_cat_dom_sf"/>
</dbReference>
<proteinExistence type="predicted"/>
<dbReference type="GO" id="GO:0006508">
    <property type="term" value="P:proteolysis"/>
    <property type="evidence" value="ECO:0007669"/>
    <property type="project" value="UniProtKB-KW"/>
</dbReference>
<reference evidence="7 8" key="1">
    <citation type="journal article" date="2016" name="Nat. Commun.">
        <title>Thousands of microbial genomes shed light on interconnected biogeochemical processes in an aquifer system.</title>
        <authorList>
            <person name="Anantharaman K."/>
            <person name="Brown C.T."/>
            <person name="Hug L.A."/>
            <person name="Sharon I."/>
            <person name="Castelle C.J."/>
            <person name="Probst A.J."/>
            <person name="Thomas B.C."/>
            <person name="Singh A."/>
            <person name="Wilkins M.J."/>
            <person name="Karaoz U."/>
            <person name="Brodie E.L."/>
            <person name="Williams K.H."/>
            <person name="Hubbard S.S."/>
            <person name="Banfield J.F."/>
        </authorList>
    </citation>
    <scope>NUCLEOTIDE SEQUENCE [LARGE SCALE GENOMIC DNA]</scope>
</reference>